<keyword evidence="6 9" id="KW-0093">Biotin biosynthesis</keyword>
<dbReference type="HAMAP" id="MF_00834">
    <property type="entry name" value="BioA"/>
    <property type="match status" value="1"/>
</dbReference>
<comment type="subunit">
    <text evidence="9">Homodimer.</text>
</comment>
<dbReference type="Gene3D" id="3.90.1150.10">
    <property type="entry name" value="Aspartate Aminotransferase, domain 1"/>
    <property type="match status" value="1"/>
</dbReference>
<feature type="binding site" evidence="9">
    <location>
        <position position="144"/>
    </location>
    <ligand>
        <name>substrate</name>
    </ligand>
</feature>
<evidence type="ECO:0000256" key="7">
    <source>
        <dbReference type="ARBA" id="ARBA00022898"/>
    </source>
</evidence>
<comment type="pathway">
    <text evidence="2 9">Cofactor biosynthesis; biotin biosynthesis; 7,8-diaminononanoate from 8-amino-7-oxononanoate (SAM route): step 1/1.</text>
</comment>
<keyword evidence="9" id="KW-0963">Cytoplasm</keyword>
<dbReference type="GO" id="GO:0008483">
    <property type="term" value="F:transaminase activity"/>
    <property type="evidence" value="ECO:0007669"/>
    <property type="project" value="UniProtKB-KW"/>
</dbReference>
<name>A0ABZ0UP33_9RICK</name>
<dbReference type="PANTHER" id="PTHR42684:SF3">
    <property type="entry name" value="ADENOSYLMETHIONINE-8-AMINO-7-OXONONANOATE AMINOTRANSFERASE"/>
    <property type="match status" value="1"/>
</dbReference>
<feature type="binding site" evidence="9">
    <location>
        <position position="397"/>
    </location>
    <ligand>
        <name>substrate</name>
    </ligand>
</feature>
<comment type="cofactor">
    <cofactor evidence="1 9">
        <name>pyridoxal 5'-phosphate</name>
        <dbReference type="ChEBI" id="CHEBI:597326"/>
    </cofactor>
</comment>
<evidence type="ECO:0000256" key="2">
    <source>
        <dbReference type="ARBA" id="ARBA00005063"/>
    </source>
</evidence>
<feature type="modified residue" description="N6-(pyridoxal phosphate)lysine" evidence="9">
    <location>
        <position position="278"/>
    </location>
</feature>
<dbReference type="InterPro" id="IPR015424">
    <property type="entry name" value="PyrdxlP-dep_Trfase"/>
</dbReference>
<protein>
    <recommendedName>
        <fullName evidence="9">Adenosylmethionine-8-amino-7-oxononanoate aminotransferase</fullName>
        <ecNumber evidence="9">2.6.1.62</ecNumber>
    </recommendedName>
    <alternativeName>
        <fullName evidence="9">7,8-diamino-pelargonic acid aminotransferase</fullName>
        <shortName evidence="9">DAPA AT</shortName>
        <shortName evidence="9">DAPA aminotransferase</shortName>
    </alternativeName>
    <alternativeName>
        <fullName evidence="9">7,8-diaminononanoate synthase</fullName>
        <shortName evidence="9">DANS</shortName>
    </alternativeName>
    <alternativeName>
        <fullName evidence="9">Diaminopelargonic acid synthase</fullName>
    </alternativeName>
</protein>
<gene>
    <name evidence="9" type="primary">bioA</name>
    <name evidence="10" type="ORF">Fokcrypt_00404</name>
</gene>
<feature type="binding site" evidence="9">
    <location>
        <position position="312"/>
    </location>
    <ligand>
        <name>substrate</name>
    </ligand>
</feature>
<dbReference type="RefSeq" id="WP_323721863.1">
    <property type="nucleotide sequence ID" value="NZ_CP110343.1"/>
</dbReference>
<dbReference type="Pfam" id="PF00202">
    <property type="entry name" value="Aminotran_3"/>
    <property type="match status" value="1"/>
</dbReference>
<dbReference type="InterPro" id="IPR049704">
    <property type="entry name" value="Aminotrans_3_PPA_site"/>
</dbReference>
<dbReference type="InterPro" id="IPR005814">
    <property type="entry name" value="Aminotrans_3"/>
</dbReference>
<evidence type="ECO:0000256" key="4">
    <source>
        <dbReference type="ARBA" id="ARBA00022679"/>
    </source>
</evidence>
<comment type="similarity">
    <text evidence="9">Belongs to the class-III pyridoxal-phosphate-dependent aminotransferase family. BioA subfamily.</text>
</comment>
<dbReference type="InterPro" id="IPR015421">
    <property type="entry name" value="PyrdxlP-dep_Trfase_major"/>
</dbReference>
<accession>A0ABZ0UP33</accession>
<sequence length="431" mass="48579">MTTLSNLDKRMIWHPFTQEKTAPNVIDIKKASGSYIYDQNNKAYLDLISSWWVNIHGHCNIEIANSIYEQAKTLEHVIFAGFTHEAAINLCKALRTILPPKLTKFFFSDNGSTAVEVAIKMAYQYWHNLGYKGKSIFLSFEGGYHGDTFGAMSVGMESGFNTQFKELFFKVLAIPYADTWDGDLEIEVKERKAIKVLQEYLTQYQGKIAAIILEPLIQGAKGMRICRTEFLQNIIKLIRQNNILVIFDEVMTGFGRTGTYFALDQLSGIVPDFLCLSKGITGGFLPLALTITNDDIYAAFLGDDFNTAFAHGHSYTANPLACSAAIASFNLLMKRECKTAIQNINSVHHTGIKFLKEKCKLIEKFRIIGTICAFDIKAKNLMTIMKARFLDEGLLLRPLSNTIYLLPPYCVSREELENAYDKIAEIINSLE</sequence>
<evidence type="ECO:0000256" key="8">
    <source>
        <dbReference type="ARBA" id="ARBA00048449"/>
    </source>
</evidence>
<keyword evidence="5 9" id="KW-0949">S-adenosyl-L-methionine</keyword>
<dbReference type="InterPro" id="IPR005815">
    <property type="entry name" value="BioA"/>
</dbReference>
<proteinExistence type="inferred from homology"/>
<dbReference type="CDD" id="cd00610">
    <property type="entry name" value="OAT_like"/>
    <property type="match status" value="1"/>
</dbReference>
<dbReference type="SUPFAM" id="SSF53383">
    <property type="entry name" value="PLP-dependent transferases"/>
    <property type="match status" value="1"/>
</dbReference>
<feature type="binding site" evidence="9">
    <location>
        <begin position="313"/>
        <end position="314"/>
    </location>
    <ligand>
        <name>pyridoxal 5'-phosphate</name>
        <dbReference type="ChEBI" id="CHEBI:597326"/>
    </ligand>
</feature>
<evidence type="ECO:0000256" key="1">
    <source>
        <dbReference type="ARBA" id="ARBA00001933"/>
    </source>
</evidence>
<dbReference type="PANTHER" id="PTHR42684">
    <property type="entry name" value="ADENOSYLMETHIONINE-8-AMINO-7-OXONONANOATE AMINOTRANSFERASE"/>
    <property type="match status" value="1"/>
</dbReference>
<keyword evidence="7 9" id="KW-0663">Pyridoxal phosphate</keyword>
<organism evidence="10 11">
    <name type="scientific">Candidatus Fokinia crypta</name>
    <dbReference type="NCBI Taxonomy" id="1920990"/>
    <lineage>
        <taxon>Bacteria</taxon>
        <taxon>Pseudomonadati</taxon>
        <taxon>Pseudomonadota</taxon>
        <taxon>Alphaproteobacteria</taxon>
        <taxon>Rickettsiales</taxon>
        <taxon>Candidatus Midichloriaceae</taxon>
        <taxon>Candidatus Fokinia</taxon>
    </lineage>
</organism>
<feature type="site" description="Participates in the substrate recognition with KAPA and in a stacking interaction with the adenine ring of SAM" evidence="9">
    <location>
        <position position="16"/>
    </location>
</feature>
<dbReference type="Proteomes" id="UP001325140">
    <property type="component" value="Chromosome"/>
</dbReference>
<feature type="binding site" evidence="9">
    <location>
        <begin position="111"/>
        <end position="112"/>
    </location>
    <ligand>
        <name>pyridoxal 5'-phosphate</name>
        <dbReference type="ChEBI" id="CHEBI:597326"/>
    </ligand>
</feature>
<dbReference type="NCBIfam" id="NF004624">
    <property type="entry name" value="PRK05964.1"/>
    <property type="match status" value="1"/>
</dbReference>
<dbReference type="PROSITE" id="PS00600">
    <property type="entry name" value="AA_TRANSFER_CLASS_3"/>
    <property type="match status" value="1"/>
</dbReference>
<dbReference type="PIRSF" id="PIRSF000521">
    <property type="entry name" value="Transaminase_4ab_Lys_Orn"/>
    <property type="match status" value="1"/>
</dbReference>
<comment type="catalytic activity">
    <reaction evidence="8 9">
        <text>(8S)-8-amino-7-oxononanoate + S-adenosyl-L-methionine = S-adenosyl-4-methylsulfanyl-2-oxobutanoate + (7R,8S)-7,8-diammoniononanoate</text>
        <dbReference type="Rhea" id="RHEA:16861"/>
        <dbReference type="ChEBI" id="CHEBI:16490"/>
        <dbReference type="ChEBI" id="CHEBI:59789"/>
        <dbReference type="ChEBI" id="CHEBI:149468"/>
        <dbReference type="ChEBI" id="CHEBI:149469"/>
        <dbReference type="EC" id="2.6.1.62"/>
    </reaction>
</comment>
<evidence type="ECO:0000256" key="9">
    <source>
        <dbReference type="HAMAP-Rule" id="MF_00834"/>
    </source>
</evidence>
<feature type="binding site" evidence="9">
    <location>
        <position position="51"/>
    </location>
    <ligand>
        <name>substrate</name>
    </ligand>
</feature>
<dbReference type="EC" id="2.6.1.62" evidence="9"/>
<evidence type="ECO:0000256" key="6">
    <source>
        <dbReference type="ARBA" id="ARBA00022756"/>
    </source>
</evidence>
<evidence type="ECO:0000256" key="5">
    <source>
        <dbReference type="ARBA" id="ARBA00022691"/>
    </source>
</evidence>
<keyword evidence="4 9" id="KW-0808">Transferase</keyword>
<dbReference type="EMBL" id="CP110343">
    <property type="protein sequence ID" value="WPX97881.1"/>
    <property type="molecule type" value="Genomic_DNA"/>
</dbReference>
<keyword evidence="3 9" id="KW-0032">Aminotransferase</keyword>
<keyword evidence="11" id="KW-1185">Reference proteome</keyword>
<comment type="subcellular location">
    <subcellularLocation>
        <location evidence="9">Cytoplasm</location>
    </subcellularLocation>
</comment>
<evidence type="ECO:0000313" key="11">
    <source>
        <dbReference type="Proteomes" id="UP001325140"/>
    </source>
</evidence>
<comment type="function">
    <text evidence="9">Catalyzes the transfer of the alpha-amino group from S-adenosyl-L-methionine (SAM) to 7-keto-8-aminopelargonic acid (KAPA) to form 7,8-diaminopelargonic acid (DAPA). It is the only aminotransferase known to utilize SAM as an amino donor.</text>
</comment>
<feature type="binding site" evidence="9">
    <location>
        <position position="278"/>
    </location>
    <ligand>
        <name>substrate</name>
    </ligand>
</feature>
<feature type="binding site" evidence="9">
    <location>
        <position position="248"/>
    </location>
    <ligand>
        <name>pyridoxal 5'-phosphate</name>
        <dbReference type="ChEBI" id="CHEBI:597326"/>
    </ligand>
</feature>
<dbReference type="NCBIfam" id="TIGR00508">
    <property type="entry name" value="bioA"/>
    <property type="match status" value="1"/>
</dbReference>
<dbReference type="Gene3D" id="3.40.640.10">
    <property type="entry name" value="Type I PLP-dependent aspartate aminotransferase-like (Major domain)"/>
    <property type="match status" value="1"/>
</dbReference>
<dbReference type="InterPro" id="IPR015422">
    <property type="entry name" value="PyrdxlP-dep_Trfase_small"/>
</dbReference>
<reference evidence="10" key="1">
    <citation type="submission" date="2022-10" db="EMBL/GenBank/DDBJ databases">
        <title>Host association and intracellularity evolved multiple times independently in the Rickettsiales.</title>
        <authorList>
            <person name="Castelli M."/>
            <person name="Nardi T."/>
            <person name="Gammuto L."/>
            <person name="Bellinzona G."/>
            <person name="Sabaneyeva E."/>
            <person name="Potekhin A."/>
            <person name="Serra V."/>
            <person name="Petroni G."/>
            <person name="Sassera D."/>
        </authorList>
    </citation>
    <scope>NUCLEOTIDE SEQUENCE [LARGE SCALE GENOMIC DNA]</scope>
    <source>
        <strain evidence="10">US_Bl 11III1</strain>
    </source>
</reference>
<evidence type="ECO:0000256" key="3">
    <source>
        <dbReference type="ARBA" id="ARBA00022576"/>
    </source>
</evidence>
<evidence type="ECO:0000313" key="10">
    <source>
        <dbReference type="EMBL" id="WPX97881.1"/>
    </source>
</evidence>